<evidence type="ECO:0000259" key="1">
    <source>
        <dbReference type="PROSITE" id="PS51750"/>
    </source>
</evidence>
<sequence length="196" mass="22943">MEENRDLIEFNGTQVKVLIKNNTIEIEMSELAKAIGYTDVAGIKMIIDRNQELKSKEFSYLKKVDSIENGIIKKREKRVFTEDGLYEVSMLANTEISKKFRRRIREIMKQLRTGNLILQTPGIQKQQLQLDEMIDLIKSRDEEIKSFLEMFEQIRNSVEDIKLMKTNMDIIIKSQDEMAEAINSLIDEVYGKDDEE</sequence>
<dbReference type="HOGENOM" id="CLU_1358800_0_0_0"/>
<gene>
    <name evidence="2" type="ORF">HMPREF0409_01105</name>
</gene>
<evidence type="ECO:0000313" key="3">
    <source>
        <dbReference type="Proteomes" id="UP000014361"/>
    </source>
</evidence>
<dbReference type="Proteomes" id="UP000014361">
    <property type="component" value="Chromosome"/>
</dbReference>
<feature type="domain" description="Bro-N" evidence="1">
    <location>
        <begin position="1"/>
        <end position="115"/>
    </location>
</feature>
<accession>R9RCG2</accession>
<protein>
    <recommendedName>
        <fullName evidence="1">Bro-N domain-containing protein</fullName>
    </recommendedName>
</protein>
<dbReference type="PATRIC" id="fig|469607.3.peg.630"/>
<reference evidence="2 3" key="1">
    <citation type="submission" date="2012-07" db="EMBL/GenBank/DDBJ databases">
        <title>The Genome Sequence of Fusobacterium sp. 4_8.</title>
        <authorList>
            <consortium name="The Broad Institute Genome Sequencing Platform"/>
            <person name="Earl A."/>
            <person name="Ward D."/>
            <person name="Feldgarden M."/>
            <person name="Gevers D."/>
            <person name="Sibley C.D."/>
            <person name="White A.P."/>
            <person name="Crowley S."/>
            <person name="Surette M."/>
            <person name="Strauss J.C."/>
            <person name="Ambrose C.E."/>
            <person name="Allen-Vercoe E."/>
            <person name="Walker B."/>
            <person name="Young S.K."/>
            <person name="Zeng Q."/>
            <person name="Gargeya S."/>
            <person name="Fitzgerald M."/>
            <person name="Haas B."/>
            <person name="Abouelleil A."/>
            <person name="Alvarado L."/>
            <person name="Arachchi H.M."/>
            <person name="Berlin A.M."/>
            <person name="Chapman S.B."/>
            <person name="Goldberg J."/>
            <person name="Griggs A."/>
            <person name="Gujja S."/>
            <person name="Hansen M."/>
            <person name="Howarth C."/>
            <person name="Imamovic A."/>
            <person name="Larimer J."/>
            <person name="McCowen C."/>
            <person name="Montmayeur A."/>
            <person name="Murphy C."/>
            <person name="Neiman D."/>
            <person name="Pearson M."/>
            <person name="Priest M."/>
            <person name="Roberts A."/>
            <person name="Saif S."/>
            <person name="Shea T."/>
            <person name="Sisk P."/>
            <person name="Sykes S."/>
            <person name="Wortman J."/>
            <person name="Nusbaum C."/>
            <person name="Birren B."/>
        </authorList>
    </citation>
    <scope>NUCLEOTIDE SEQUENCE [LARGE SCALE GENOMIC DNA]</scope>
    <source>
        <strain evidence="2 3">4_8</strain>
    </source>
</reference>
<dbReference type="SMART" id="SM01040">
    <property type="entry name" value="Bro-N"/>
    <property type="match status" value="1"/>
</dbReference>
<dbReference type="RefSeq" id="WP_016339658.1">
    <property type="nucleotide sequence ID" value="NC_021281.1"/>
</dbReference>
<proteinExistence type="predicted"/>
<dbReference type="AlphaFoldDB" id="R9RCG2"/>
<name>R9RCG2_9FUSO</name>
<dbReference type="PROSITE" id="PS51750">
    <property type="entry name" value="BRO_N"/>
    <property type="match status" value="1"/>
</dbReference>
<dbReference type="KEGG" id="fus:HMPREF0409_01105"/>
<dbReference type="InterPro" id="IPR003497">
    <property type="entry name" value="BRO_N_domain"/>
</dbReference>
<organism evidence="2 3">
    <name type="scientific">Fusobacterium animalis 4_8</name>
    <dbReference type="NCBI Taxonomy" id="469607"/>
    <lineage>
        <taxon>Bacteria</taxon>
        <taxon>Fusobacteriati</taxon>
        <taxon>Fusobacteriota</taxon>
        <taxon>Fusobacteriia</taxon>
        <taxon>Fusobacteriales</taxon>
        <taxon>Fusobacteriaceae</taxon>
        <taxon>Fusobacterium</taxon>
    </lineage>
</organism>
<evidence type="ECO:0000313" key="2">
    <source>
        <dbReference type="EMBL" id="AGM23085.1"/>
    </source>
</evidence>
<dbReference type="EMBL" id="CP003723">
    <property type="protein sequence ID" value="AGM23085.1"/>
    <property type="molecule type" value="Genomic_DNA"/>
</dbReference>